<gene>
    <name evidence="1" type="ORF">F383_31002</name>
</gene>
<proteinExistence type="predicted"/>
<dbReference type="Proteomes" id="UP000032142">
    <property type="component" value="Unassembled WGS sequence"/>
</dbReference>
<dbReference type="AlphaFoldDB" id="A0A0B0PIT4"/>
<name>A0A0B0PIT4_GOSAR</name>
<protein>
    <submittedName>
        <fullName evidence="1">Uncharacterized protein</fullName>
    </submittedName>
</protein>
<sequence length="71" mass="7844">MTHGQVHSHVFPSFDFEINSVCSTRPHTRACDLAVWHKSVYPIGLARPGIRMCMAISRVHGLATRACVLAV</sequence>
<evidence type="ECO:0000313" key="1">
    <source>
        <dbReference type="EMBL" id="KHG24915.1"/>
    </source>
</evidence>
<evidence type="ECO:0000313" key="2">
    <source>
        <dbReference type="Proteomes" id="UP000032142"/>
    </source>
</evidence>
<dbReference type="EMBL" id="KN430579">
    <property type="protein sequence ID" value="KHG24915.1"/>
    <property type="molecule type" value="Genomic_DNA"/>
</dbReference>
<accession>A0A0B0PIT4</accession>
<reference evidence="2" key="1">
    <citation type="submission" date="2014-09" db="EMBL/GenBank/DDBJ databases">
        <authorList>
            <person name="Mudge J."/>
            <person name="Ramaraj T."/>
            <person name="Lindquist I.E."/>
            <person name="Bharti A.K."/>
            <person name="Sundararajan A."/>
            <person name="Cameron C.T."/>
            <person name="Woodward J.E."/>
            <person name="May G.D."/>
            <person name="Brubaker C."/>
            <person name="Broadhvest J."/>
            <person name="Wilkins T.A."/>
        </authorList>
    </citation>
    <scope>NUCLEOTIDE SEQUENCE</scope>
    <source>
        <strain evidence="2">cv. AKA8401</strain>
    </source>
</reference>
<organism evidence="1 2">
    <name type="scientific">Gossypium arboreum</name>
    <name type="common">Tree cotton</name>
    <name type="synonym">Gossypium nanking</name>
    <dbReference type="NCBI Taxonomy" id="29729"/>
    <lineage>
        <taxon>Eukaryota</taxon>
        <taxon>Viridiplantae</taxon>
        <taxon>Streptophyta</taxon>
        <taxon>Embryophyta</taxon>
        <taxon>Tracheophyta</taxon>
        <taxon>Spermatophyta</taxon>
        <taxon>Magnoliopsida</taxon>
        <taxon>eudicotyledons</taxon>
        <taxon>Gunneridae</taxon>
        <taxon>Pentapetalae</taxon>
        <taxon>rosids</taxon>
        <taxon>malvids</taxon>
        <taxon>Malvales</taxon>
        <taxon>Malvaceae</taxon>
        <taxon>Malvoideae</taxon>
        <taxon>Gossypium</taxon>
    </lineage>
</organism>
<keyword evidence="2" id="KW-1185">Reference proteome</keyword>